<sequence length="66" mass="7289">MFDRLVSVHILARTMVLDMLDDDEDDDEAKEDEDDVCAVVPPDDEDGDDDCGEGDDADDFDFAGSM</sequence>
<evidence type="ECO:0000256" key="1">
    <source>
        <dbReference type="SAM" id="MobiDB-lite"/>
    </source>
</evidence>
<feature type="region of interest" description="Disordered" evidence="1">
    <location>
        <begin position="23"/>
        <end position="66"/>
    </location>
</feature>
<organism evidence="2 3">
    <name type="scientific">Plakobranchus ocellatus</name>
    <dbReference type="NCBI Taxonomy" id="259542"/>
    <lineage>
        <taxon>Eukaryota</taxon>
        <taxon>Metazoa</taxon>
        <taxon>Spiralia</taxon>
        <taxon>Lophotrochozoa</taxon>
        <taxon>Mollusca</taxon>
        <taxon>Gastropoda</taxon>
        <taxon>Heterobranchia</taxon>
        <taxon>Euthyneura</taxon>
        <taxon>Panpulmonata</taxon>
        <taxon>Sacoglossa</taxon>
        <taxon>Placobranchoidea</taxon>
        <taxon>Plakobranchidae</taxon>
        <taxon>Plakobranchus</taxon>
    </lineage>
</organism>
<keyword evidence="3" id="KW-1185">Reference proteome</keyword>
<evidence type="ECO:0000313" key="2">
    <source>
        <dbReference type="EMBL" id="GFN84330.1"/>
    </source>
</evidence>
<gene>
    <name evidence="2" type="ORF">PoB_001083600</name>
</gene>
<reference evidence="2 3" key="1">
    <citation type="journal article" date="2021" name="Elife">
        <title>Chloroplast acquisition without the gene transfer in kleptoplastic sea slugs, Plakobranchus ocellatus.</title>
        <authorList>
            <person name="Maeda T."/>
            <person name="Takahashi S."/>
            <person name="Yoshida T."/>
            <person name="Shimamura S."/>
            <person name="Takaki Y."/>
            <person name="Nagai Y."/>
            <person name="Toyoda A."/>
            <person name="Suzuki Y."/>
            <person name="Arimoto A."/>
            <person name="Ishii H."/>
            <person name="Satoh N."/>
            <person name="Nishiyama T."/>
            <person name="Hasebe M."/>
            <person name="Maruyama T."/>
            <person name="Minagawa J."/>
            <person name="Obokata J."/>
            <person name="Shigenobu S."/>
        </authorList>
    </citation>
    <scope>NUCLEOTIDE SEQUENCE [LARGE SCALE GENOMIC DNA]</scope>
</reference>
<protein>
    <submittedName>
        <fullName evidence="2">Uncharacterized protein</fullName>
    </submittedName>
</protein>
<evidence type="ECO:0000313" key="3">
    <source>
        <dbReference type="Proteomes" id="UP000735302"/>
    </source>
</evidence>
<name>A0AAV3YM20_9GAST</name>
<dbReference type="Proteomes" id="UP000735302">
    <property type="component" value="Unassembled WGS sequence"/>
</dbReference>
<accession>A0AAV3YM20</accession>
<dbReference type="EMBL" id="BLXT01001295">
    <property type="protein sequence ID" value="GFN84330.1"/>
    <property type="molecule type" value="Genomic_DNA"/>
</dbReference>
<comment type="caution">
    <text evidence="2">The sequence shown here is derived from an EMBL/GenBank/DDBJ whole genome shotgun (WGS) entry which is preliminary data.</text>
</comment>
<proteinExistence type="predicted"/>
<dbReference type="AlphaFoldDB" id="A0AAV3YM20"/>